<gene>
    <name evidence="1" type="primary">60</name>
</gene>
<sequence>MDQRLSYIPNVSPMATWDFTARQLPNTSMFFRSTSAYGLMKGRLDNTSYGGGVWPVNGARFSSNPWTGENVGIMLECASTNLVPYSSDSNGWTFYGCNRIAPANSVFDGIYRHGAVIPSPGNQNEGGPICVMTWGFTMAAGSACTVSFIVERDTVASSGGPINWVLLQLRNVLPGGNSANVRFDMRNGNWANWGGAPDSVVVQPLYVVSEGKNVWRVSMTFNSVIGGTMNPAVYPMMDDGTLTGSLANRSFCLAHVQAEALRHPTSPILTTSTSGAVTRAADQLQLFYSHYHGNGLSAVIEYASRFGYDGPLFSAMNENGSPYNQVARSGNAISLNQSGTVTTNELNGVIPQGAGFTLGVNMGVNPAVAINGSSVGPKAGTSGGSTRWGAQINYFSPAGAMDPFGVVTVGSQVIKSVRVYQGEFTTAQLEALTK</sequence>
<evidence type="ECO:0000313" key="2">
    <source>
        <dbReference type="Proteomes" id="UP000008986"/>
    </source>
</evidence>
<dbReference type="GeneID" id="8684007"/>
<name>C9DG31_BPW14</name>
<dbReference type="RefSeq" id="YP_003358914.1">
    <property type="nucleotide sequence ID" value="NC_013697.1"/>
</dbReference>
<evidence type="ECO:0000313" key="1">
    <source>
        <dbReference type="EMBL" id="ACV50082.1"/>
    </source>
</evidence>
<keyword evidence="2" id="KW-1185">Reference proteome</keyword>
<protein>
    <submittedName>
        <fullName evidence="1">Uncharacterized protein</fullName>
    </submittedName>
</protein>
<organism evidence="1 2">
    <name type="scientific">Delftia phage PhiW-14</name>
    <name type="common">Deftia acidovorans bacteriophage phiW-14</name>
    <dbReference type="NCBI Taxonomy" id="665032"/>
    <lineage>
        <taxon>Viruses</taxon>
        <taxon>Duplodnaviria</taxon>
        <taxon>Heunggongvirae</taxon>
        <taxon>Uroviricota</taxon>
        <taxon>Caudoviricetes</taxon>
        <taxon>Ionavirus</taxon>
        <taxon>Ionavirus W14</taxon>
    </lineage>
</organism>
<dbReference type="KEGG" id="vg:8684007"/>
<organismHost>
    <name type="scientific">Delftia acidovorans</name>
    <name type="common">Pseudomonas acidovorans</name>
    <name type="synonym">Comamonas acidovorans</name>
    <dbReference type="NCBI Taxonomy" id="80866"/>
</organismHost>
<accession>C9DG31</accession>
<proteinExistence type="predicted"/>
<dbReference type="Proteomes" id="UP000008986">
    <property type="component" value="Segment"/>
</dbReference>
<dbReference type="EMBL" id="GQ357915">
    <property type="protein sequence ID" value="ACV50082.1"/>
    <property type="molecule type" value="Genomic_DNA"/>
</dbReference>
<reference evidence="2" key="1">
    <citation type="submission" date="2009-07" db="EMBL/GenBank/DDBJ databases">
        <authorList>
            <person name="Kropinski A.M."/>
            <person name="Villegas A."/>
            <person name="Lingohr E.J."/>
        </authorList>
    </citation>
    <scope>NUCLEOTIDE SEQUENCE [LARGE SCALE GENOMIC DNA]</scope>
</reference>